<organism evidence="7">
    <name type="scientific">Anopheles darlingi</name>
    <name type="common">Mosquito</name>
    <dbReference type="NCBI Taxonomy" id="43151"/>
    <lineage>
        <taxon>Eukaryota</taxon>
        <taxon>Metazoa</taxon>
        <taxon>Ecdysozoa</taxon>
        <taxon>Arthropoda</taxon>
        <taxon>Hexapoda</taxon>
        <taxon>Insecta</taxon>
        <taxon>Pterygota</taxon>
        <taxon>Neoptera</taxon>
        <taxon>Endopterygota</taxon>
        <taxon>Diptera</taxon>
        <taxon>Nematocera</taxon>
        <taxon>Culicoidea</taxon>
        <taxon>Culicidae</taxon>
        <taxon>Anophelinae</taxon>
        <taxon>Anopheles</taxon>
    </lineage>
</organism>
<dbReference type="Pfam" id="PF00732">
    <property type="entry name" value="GMC_oxred_N"/>
    <property type="match status" value="1"/>
</dbReference>
<accession>W5J3M5</accession>
<dbReference type="EnsemblMetazoa" id="ADAC009451-RA">
    <property type="protein sequence ID" value="ADAC009451-PA"/>
    <property type="gene ID" value="ADAC009451"/>
</dbReference>
<dbReference type="STRING" id="43151.W5J3M5"/>
<protein>
    <recommendedName>
        <fullName evidence="6">Glucose-methanol-choline oxidoreductase N-terminal domain-containing protein</fullName>
    </recommendedName>
</protein>
<feature type="region of interest" description="Disordered" evidence="5">
    <location>
        <begin position="294"/>
        <end position="330"/>
    </location>
</feature>
<evidence type="ECO:0000313" key="8">
    <source>
        <dbReference type="EnsemblMetazoa" id="ADAC009451-PA"/>
    </source>
</evidence>
<dbReference type="PROSITE" id="PS00624">
    <property type="entry name" value="GMC_OXRED_2"/>
    <property type="match status" value="1"/>
</dbReference>
<keyword evidence="4" id="KW-0274">FAD</keyword>
<dbReference type="VEuPathDB" id="VectorBase:ADAR2_004070"/>
<dbReference type="AlphaFoldDB" id="W5J3M5"/>
<comment type="cofactor">
    <cofactor evidence="1">
        <name>FAD</name>
        <dbReference type="ChEBI" id="CHEBI:57692"/>
    </cofactor>
</comment>
<evidence type="ECO:0000256" key="4">
    <source>
        <dbReference type="ARBA" id="ARBA00022827"/>
    </source>
</evidence>
<dbReference type="eggNOG" id="KOG1238">
    <property type="taxonomic scope" value="Eukaryota"/>
</dbReference>
<dbReference type="OMA" id="NECAWER"/>
<evidence type="ECO:0000256" key="2">
    <source>
        <dbReference type="ARBA" id="ARBA00010790"/>
    </source>
</evidence>
<evidence type="ECO:0000256" key="3">
    <source>
        <dbReference type="ARBA" id="ARBA00022630"/>
    </source>
</evidence>
<dbReference type="SUPFAM" id="SSF51905">
    <property type="entry name" value="FAD/NAD(P)-binding domain"/>
    <property type="match status" value="1"/>
</dbReference>
<reference evidence="7" key="3">
    <citation type="journal article" date="2013" name="Nucleic Acids Res.">
        <title>The genome of Anopheles darlingi, the main neotropical malaria vector.</title>
        <authorList>
            <person name="Marinotti O."/>
            <person name="Cerqueira G.C."/>
            <person name="de Almeida L.G."/>
            <person name="Ferro M.I."/>
            <person name="Loreto E.L."/>
            <person name="Zaha A."/>
            <person name="Teixeira S.M."/>
            <person name="Wespiser A.R."/>
            <person name="Almeida E Silva A."/>
            <person name="Schlindwein A.D."/>
            <person name="Pacheco A.C."/>
            <person name="Silva A.L."/>
            <person name="Graveley B.R."/>
            <person name="Walenz B.P."/>
            <person name="Lima Bde A."/>
            <person name="Ribeiro C.A."/>
            <person name="Nunes-Silva C.G."/>
            <person name="de Carvalho C.R."/>
            <person name="Soares C.M."/>
            <person name="de Menezes C.B."/>
            <person name="Matiolli C."/>
            <person name="Caffrey D."/>
            <person name="Araujo D.A."/>
            <person name="de Oliveira D.M."/>
            <person name="Golenbock D."/>
            <person name="Grisard E.C."/>
            <person name="Fantinatti-Garboggini F."/>
            <person name="de Carvalho F.M."/>
            <person name="Barcellos F.G."/>
            <person name="Prosdocimi F."/>
            <person name="May G."/>
            <person name="Azevedo Junior G.M."/>
            <person name="Guimaraes G.M."/>
            <person name="Goldman G.H."/>
            <person name="Padilha I.Q."/>
            <person name="Batista Jda S."/>
            <person name="Ferro J.A."/>
            <person name="Ribeiro J.M."/>
            <person name="Fietto J.L."/>
            <person name="Dabbas K.M."/>
            <person name="Cerdeira L."/>
            <person name="Agnez-Lima L.F."/>
            <person name="Brocchi M."/>
            <person name="de Carvalho M.O."/>
            <person name="Teixeira Mde M."/>
            <person name="Diniz Maia Mde M."/>
            <person name="Goldman M.H."/>
            <person name="Cruz Schneider M.P."/>
            <person name="Felipe M.S."/>
            <person name="Hungria M."/>
            <person name="Nicolas M.F."/>
            <person name="Pereira M."/>
            <person name="Montes M.A."/>
            <person name="Cantao M.E."/>
            <person name="Vincentz M."/>
            <person name="Rafael M.S."/>
            <person name="Silverman N."/>
            <person name="Stoco P.H."/>
            <person name="Souza R.C."/>
            <person name="Vicentini R."/>
            <person name="Gazzinelli R.T."/>
            <person name="Neves Rde O."/>
            <person name="Silva R."/>
            <person name="Astolfi-Filho S."/>
            <person name="Maciel T.E."/>
            <person name="Urmenyi T.P."/>
            <person name="Tadei W.P."/>
            <person name="Camargo E.P."/>
            <person name="de Vasconcelos A.T."/>
        </authorList>
    </citation>
    <scope>NUCLEOTIDE SEQUENCE</scope>
</reference>
<reference evidence="7 9" key="1">
    <citation type="journal article" date="2010" name="BMC Genomics">
        <title>Combination of measures distinguishes pre-miRNAs from other stem-loops in the genome of the newly sequenced Anopheles darlingi.</title>
        <authorList>
            <person name="Mendes N.D."/>
            <person name="Freitas A.T."/>
            <person name="Vasconcelos A.T."/>
            <person name="Sagot M.F."/>
        </authorList>
    </citation>
    <scope>NUCLEOTIDE SEQUENCE</scope>
</reference>
<reference evidence="8" key="4">
    <citation type="submission" date="2015-06" db="UniProtKB">
        <authorList>
            <consortium name="EnsemblMetazoa"/>
        </authorList>
    </citation>
    <scope>IDENTIFICATION</scope>
</reference>
<dbReference type="Gene3D" id="3.50.50.60">
    <property type="entry name" value="FAD/NAD(P)-binding domain"/>
    <property type="match status" value="2"/>
</dbReference>
<dbReference type="PANTHER" id="PTHR11552">
    <property type="entry name" value="GLUCOSE-METHANOL-CHOLINE GMC OXIDOREDUCTASE"/>
    <property type="match status" value="1"/>
</dbReference>
<dbReference type="VEuPathDB" id="VectorBase:ADAC009451"/>
<keyword evidence="9" id="KW-1185">Reference proteome</keyword>
<dbReference type="GO" id="GO:0050660">
    <property type="term" value="F:flavin adenine dinucleotide binding"/>
    <property type="evidence" value="ECO:0007669"/>
    <property type="project" value="InterPro"/>
</dbReference>
<dbReference type="Proteomes" id="UP000000673">
    <property type="component" value="Unassembled WGS sequence"/>
</dbReference>
<evidence type="ECO:0000313" key="9">
    <source>
        <dbReference type="Proteomes" id="UP000000673"/>
    </source>
</evidence>
<feature type="domain" description="Glucose-methanol-choline oxidoreductase N-terminal" evidence="6">
    <location>
        <begin position="276"/>
        <end position="290"/>
    </location>
</feature>
<dbReference type="InterPro" id="IPR036188">
    <property type="entry name" value="FAD/NAD-bd_sf"/>
</dbReference>
<name>W5J3M5_ANODA</name>
<dbReference type="InterPro" id="IPR012132">
    <property type="entry name" value="GMC_OxRdtase"/>
</dbReference>
<dbReference type="Gene3D" id="3.30.560.10">
    <property type="entry name" value="Glucose Oxidase, domain 3"/>
    <property type="match status" value="1"/>
</dbReference>
<dbReference type="HOGENOM" id="CLU_842561_0_0_1"/>
<reference evidence="7" key="2">
    <citation type="submission" date="2010-05" db="EMBL/GenBank/DDBJ databases">
        <authorList>
            <person name="Almeida L.G."/>
            <person name="Nicolas M.F."/>
            <person name="Souza R.C."/>
            <person name="Vasconcelos A.T.R."/>
        </authorList>
    </citation>
    <scope>NUCLEOTIDE SEQUENCE</scope>
</reference>
<evidence type="ECO:0000256" key="1">
    <source>
        <dbReference type="ARBA" id="ARBA00001974"/>
    </source>
</evidence>
<dbReference type="GO" id="GO:0016614">
    <property type="term" value="F:oxidoreductase activity, acting on CH-OH group of donors"/>
    <property type="evidence" value="ECO:0007669"/>
    <property type="project" value="InterPro"/>
</dbReference>
<sequence length="330" mass="35508">MEALLNSQCSAQSVGTANQLFGLLVQTILAAQCTISPPDMWPKDYGPTALARGLDEYDFVIVGAGSAGSVLANRLSENPDWKVLLLEAGGDPPIESEMLGGSGASNAMVYMRGNARDYDSWEARGNSGWGWSSVLPYFIKSEDNQNERIASDSRFHGTGGYLTVTTAPGRRDEMQWLMTGAAQEAGYQWLEDFNADTHIGFGPMQHTIRNGTRCSPAKAFLVPAKDRPNLHVIKHAQATRIVFDDNRKSVVSIEMLVNGSDRLSVPVRREAILSAGAINTPQLLLLSGVGPKDDLQQAQHTARGRSAGRTSDAGPPYRAHLLPNASAANG</sequence>
<keyword evidence="3" id="KW-0285">Flavoprotein</keyword>
<dbReference type="EMBL" id="ADMH02002107">
    <property type="protein sequence ID" value="ETN58962.1"/>
    <property type="molecule type" value="Genomic_DNA"/>
</dbReference>
<evidence type="ECO:0000313" key="7">
    <source>
        <dbReference type="EMBL" id="ETN58962.1"/>
    </source>
</evidence>
<proteinExistence type="inferred from homology"/>
<dbReference type="InterPro" id="IPR000172">
    <property type="entry name" value="GMC_OxRdtase_N"/>
</dbReference>
<comment type="similarity">
    <text evidence="2">Belongs to the GMC oxidoreductase family.</text>
</comment>
<dbReference type="PANTHER" id="PTHR11552:SF147">
    <property type="entry name" value="CHOLINE DEHYDROGENASE, MITOCHONDRIAL"/>
    <property type="match status" value="1"/>
</dbReference>
<gene>
    <name evidence="7" type="ORF">AND_009451</name>
</gene>
<evidence type="ECO:0000259" key="6">
    <source>
        <dbReference type="PROSITE" id="PS00624"/>
    </source>
</evidence>
<evidence type="ECO:0000256" key="5">
    <source>
        <dbReference type="SAM" id="MobiDB-lite"/>
    </source>
</evidence>